<reference evidence="2" key="2">
    <citation type="submission" date="2025-09" db="UniProtKB">
        <authorList>
            <consortium name="Ensembl"/>
        </authorList>
    </citation>
    <scope>IDENTIFICATION</scope>
</reference>
<sequence length="86" mass="9137">MPKKAGVKDKDKSQSKEPERLLHPLDPVIVDPKGPVTAVILDNPSCKPNVVTDFTNAVANVGTAMPPSEVETTTPGASFQGLRTQE</sequence>
<dbReference type="Ensembl" id="ENSSVLT00005033334.1">
    <property type="protein sequence ID" value="ENSSVLP00005030012.1"/>
    <property type="gene ID" value="ENSSVLG00005023697.1"/>
</dbReference>
<accession>A0A8D2DVL7</accession>
<dbReference type="Proteomes" id="UP000694564">
    <property type="component" value="Chromosome 15"/>
</dbReference>
<evidence type="ECO:0000313" key="2">
    <source>
        <dbReference type="Ensembl" id="ENSSVLP00005030012.1"/>
    </source>
</evidence>
<protein>
    <submittedName>
        <fullName evidence="2">Uncharacterized protein</fullName>
    </submittedName>
</protein>
<feature type="compositionally biased region" description="Basic and acidic residues" evidence="1">
    <location>
        <begin position="1"/>
        <end position="23"/>
    </location>
</feature>
<feature type="compositionally biased region" description="Polar residues" evidence="1">
    <location>
        <begin position="70"/>
        <end position="86"/>
    </location>
</feature>
<feature type="region of interest" description="Disordered" evidence="1">
    <location>
        <begin position="1"/>
        <end position="28"/>
    </location>
</feature>
<evidence type="ECO:0000256" key="1">
    <source>
        <dbReference type="SAM" id="MobiDB-lite"/>
    </source>
</evidence>
<dbReference type="AlphaFoldDB" id="A0A8D2DVL7"/>
<evidence type="ECO:0000313" key="3">
    <source>
        <dbReference type="Proteomes" id="UP000694564"/>
    </source>
</evidence>
<organism evidence="2 3">
    <name type="scientific">Sciurus vulgaris</name>
    <name type="common">Eurasian red squirrel</name>
    <dbReference type="NCBI Taxonomy" id="55149"/>
    <lineage>
        <taxon>Eukaryota</taxon>
        <taxon>Metazoa</taxon>
        <taxon>Chordata</taxon>
        <taxon>Craniata</taxon>
        <taxon>Vertebrata</taxon>
        <taxon>Euteleostomi</taxon>
        <taxon>Mammalia</taxon>
        <taxon>Eutheria</taxon>
        <taxon>Euarchontoglires</taxon>
        <taxon>Glires</taxon>
        <taxon>Rodentia</taxon>
        <taxon>Sciuromorpha</taxon>
        <taxon>Sciuridae</taxon>
        <taxon>Sciurinae</taxon>
        <taxon>Sciurini</taxon>
        <taxon>Sciurus</taxon>
    </lineage>
</organism>
<name>A0A8D2DVL7_SCIVU</name>
<keyword evidence="3" id="KW-1185">Reference proteome</keyword>
<reference evidence="2" key="1">
    <citation type="submission" date="2025-08" db="UniProtKB">
        <authorList>
            <consortium name="Ensembl"/>
        </authorList>
    </citation>
    <scope>IDENTIFICATION</scope>
</reference>
<dbReference type="OrthoDB" id="244097at2759"/>
<feature type="region of interest" description="Disordered" evidence="1">
    <location>
        <begin position="65"/>
        <end position="86"/>
    </location>
</feature>
<proteinExistence type="predicted"/>